<reference evidence="2 3" key="1">
    <citation type="submission" date="2017-06" db="EMBL/GenBank/DDBJ databases">
        <title>Complete genome sequence of Nitrospirillum amazonense strain CBAmC, an endophytic nitrogen-fixing and plant growth-promoting bacterium, isolated from sugarcane.</title>
        <authorList>
            <person name="Schwab S."/>
            <person name="dos Santos Teixeira K.R."/>
            <person name="Simoes Araujo J.L."/>
            <person name="Soares Vidal M."/>
            <person name="Borges de Freitas H.R."/>
            <person name="Rivello Crivelaro A.L."/>
            <person name="Bueno de Camargo Nunes A."/>
            <person name="dos Santos C.M."/>
            <person name="Palmeira da Silva Rosa D."/>
            <person name="da Silva Padilha D."/>
            <person name="da Silva E."/>
            <person name="Araujo Terra L."/>
            <person name="Soares Mendes V."/>
            <person name="Farinelli L."/>
            <person name="Magalhaes Cruz L."/>
            <person name="Baldani J.I."/>
        </authorList>
    </citation>
    <scope>NUCLEOTIDE SEQUENCE [LARGE SCALE GENOMIC DNA]</scope>
    <source>
        <strain evidence="2 3">CBAmC</strain>
    </source>
</reference>
<dbReference type="AlphaFoldDB" id="A0A248JNW4"/>
<evidence type="ECO:0000313" key="3">
    <source>
        <dbReference type="Proteomes" id="UP000197153"/>
    </source>
</evidence>
<dbReference type="EMBL" id="CP022110">
    <property type="protein sequence ID" value="ASG20433.1"/>
    <property type="molecule type" value="Genomic_DNA"/>
</dbReference>
<name>A0A248JNW4_9PROT</name>
<feature type="region of interest" description="Disordered" evidence="1">
    <location>
        <begin position="172"/>
        <end position="195"/>
    </location>
</feature>
<keyword evidence="3" id="KW-1185">Reference proteome</keyword>
<gene>
    <name evidence="2" type="ORF">Y958_06115</name>
</gene>
<protein>
    <submittedName>
        <fullName evidence="2">Uncharacterized protein</fullName>
    </submittedName>
</protein>
<organism evidence="2 3">
    <name type="scientific">Nitrospirillum viridazoti CBAmc</name>
    <dbReference type="NCBI Taxonomy" id="1441467"/>
    <lineage>
        <taxon>Bacteria</taxon>
        <taxon>Pseudomonadati</taxon>
        <taxon>Pseudomonadota</taxon>
        <taxon>Alphaproteobacteria</taxon>
        <taxon>Rhodospirillales</taxon>
        <taxon>Azospirillaceae</taxon>
        <taxon>Nitrospirillum</taxon>
        <taxon>Nitrospirillum viridazoti</taxon>
    </lineage>
</organism>
<feature type="compositionally biased region" description="Basic and acidic residues" evidence="1">
    <location>
        <begin position="186"/>
        <end position="195"/>
    </location>
</feature>
<evidence type="ECO:0000313" key="2">
    <source>
        <dbReference type="EMBL" id="ASG20433.1"/>
    </source>
</evidence>
<accession>A0A248JNW4</accession>
<dbReference type="RefSeq" id="WP_088871297.1">
    <property type="nucleotide sequence ID" value="NZ_CP022110.1"/>
</dbReference>
<proteinExistence type="predicted"/>
<sequence length="195" mass="20242">MGAGIVRRWMVALVLGGLAAVPRVAQAGAGLGLEMVCADAVNAAPVVDRLPPFARMLGLMPAHPAPVPTAACAAGYQALWTRKSVPAPETPVAAGPTRDTAWRPQAFDGLAGARDLGLYTHYAGALLAGLPADLAVRGDRMRTAAVARLIVIGQSLAASAYRPVAALHRAYRDPTEPSPARMARLLRPEADTQSP</sequence>
<evidence type="ECO:0000256" key="1">
    <source>
        <dbReference type="SAM" id="MobiDB-lite"/>
    </source>
</evidence>
<dbReference type="Proteomes" id="UP000197153">
    <property type="component" value="Chromosome 1"/>
</dbReference>
<dbReference type="KEGG" id="nao:Y958_06115"/>